<reference evidence="2" key="2">
    <citation type="journal article" date="2021" name="Microbiome">
        <title>Successional dynamics and alternative stable states in a saline activated sludge microbial community over 9 years.</title>
        <authorList>
            <person name="Wang Y."/>
            <person name="Ye J."/>
            <person name="Ju F."/>
            <person name="Liu L."/>
            <person name="Boyd J.A."/>
            <person name="Deng Y."/>
            <person name="Parks D.H."/>
            <person name="Jiang X."/>
            <person name="Yin X."/>
            <person name="Woodcroft B.J."/>
            <person name="Tyson G.W."/>
            <person name="Hugenholtz P."/>
            <person name="Polz M.F."/>
            <person name="Zhang T."/>
        </authorList>
    </citation>
    <scope>NUCLEOTIDE SEQUENCE</scope>
    <source>
        <strain evidence="2">HKST-UBA80</strain>
    </source>
</reference>
<keyword evidence="1" id="KW-0472">Membrane</keyword>
<evidence type="ECO:0000313" key="3">
    <source>
        <dbReference type="Proteomes" id="UP000714817"/>
    </source>
</evidence>
<reference evidence="2" key="1">
    <citation type="submission" date="2020-04" db="EMBL/GenBank/DDBJ databases">
        <authorList>
            <person name="Zhang T."/>
        </authorList>
    </citation>
    <scope>NUCLEOTIDE SEQUENCE</scope>
    <source>
        <strain evidence="2">HKST-UBA80</strain>
    </source>
</reference>
<dbReference type="Proteomes" id="UP000714817">
    <property type="component" value="Unassembled WGS sequence"/>
</dbReference>
<proteinExistence type="predicted"/>
<dbReference type="InterPro" id="IPR011050">
    <property type="entry name" value="Pectin_lyase_fold/virulence"/>
</dbReference>
<keyword evidence="1" id="KW-1133">Transmembrane helix</keyword>
<dbReference type="InterPro" id="IPR012334">
    <property type="entry name" value="Pectin_lyas_fold"/>
</dbReference>
<evidence type="ECO:0000313" key="2">
    <source>
        <dbReference type="EMBL" id="MCA9302361.1"/>
    </source>
</evidence>
<dbReference type="Gene3D" id="2.160.20.10">
    <property type="entry name" value="Single-stranded right-handed beta-helix, Pectin lyase-like"/>
    <property type="match status" value="1"/>
</dbReference>
<evidence type="ECO:0008006" key="4">
    <source>
        <dbReference type="Google" id="ProtNLM"/>
    </source>
</evidence>
<comment type="caution">
    <text evidence="2">The sequence shown here is derived from an EMBL/GenBank/DDBJ whole genome shotgun (WGS) entry which is preliminary data.</text>
</comment>
<dbReference type="AlphaFoldDB" id="A0A955E048"/>
<accession>A0A955E048</accession>
<gene>
    <name evidence="2" type="ORF">KDA10_03335</name>
</gene>
<sequence>MKRESGIIHIIFILLFVTSIICVIALGIIFYRDYARNELISTPLAQNSVSKPWVRSFSPLRTFYVSPSGTGAGHTMADPMSLRSAVVNSMPGDLYYLLEGEYVPDVAGESMRGTLLLSGVGTEENPIVYRAFPGHRAVIMGNVSIGSSALSEESGKYNWVWGLEITDPQNSVDVGREQGSGLVMFSEGSTAINNIIHDQALKNGIGAWGNPLGNGYDTGTLRNHVVYGNIVYRNGLGTNTSQCNSAPNHNVYGHHSYADDNGITYGYRYFVDNIIFDAAEDCGKSKNILMRSSAGEVSGFYLDGNVIFNGGVAANPEGRPSYNMKFQSNWLVDSHFLIGGRPFQGEIIGNTLINTVLEIQSLWGNEPSIPRTVGNTVVRNNKIYSDTYTYQIITAIKSDASSSGQAPIRSSDVWDYNVYGPFALNEPHFRAGVIANGRTLNSGHTQSLEAFRQATRGIRFSSPEGLDASSSVVGKPASVDYKLIRNVYDQDLSYLVVYNWSSQASVTLNLQRELPSARRVGVYSVHDMFGSPVVAASPRNITIPLEGDSAYSIYVVRSISK</sequence>
<name>A0A955E048_UNCKA</name>
<organism evidence="2 3">
    <name type="scientific">candidate division WWE3 bacterium</name>
    <dbReference type="NCBI Taxonomy" id="2053526"/>
    <lineage>
        <taxon>Bacteria</taxon>
        <taxon>Katanobacteria</taxon>
    </lineage>
</organism>
<dbReference type="EMBL" id="JAGQNY010000013">
    <property type="protein sequence ID" value="MCA9302361.1"/>
    <property type="molecule type" value="Genomic_DNA"/>
</dbReference>
<keyword evidence="1" id="KW-0812">Transmembrane</keyword>
<evidence type="ECO:0000256" key="1">
    <source>
        <dbReference type="SAM" id="Phobius"/>
    </source>
</evidence>
<feature type="transmembrane region" description="Helical" evidence="1">
    <location>
        <begin position="7"/>
        <end position="31"/>
    </location>
</feature>
<dbReference type="SUPFAM" id="SSF51126">
    <property type="entry name" value="Pectin lyase-like"/>
    <property type="match status" value="1"/>
</dbReference>
<protein>
    <recommendedName>
        <fullName evidence="4">Right-handed parallel beta-helix repeat-containing protein</fullName>
    </recommendedName>
</protein>